<dbReference type="PANTHER" id="PTHR22960:SF0">
    <property type="entry name" value="MOLYBDENUM COFACTOR BIOSYNTHESIS PROTEIN 1"/>
    <property type="match status" value="1"/>
</dbReference>
<dbReference type="InterPro" id="IPR050105">
    <property type="entry name" value="MoCo_biosynth_MoaA/MoaC"/>
</dbReference>
<comment type="caution">
    <text evidence="2">The sequence shown here is derived from an EMBL/GenBank/DDBJ whole genome shotgun (WGS) entry which is preliminary data.</text>
</comment>
<evidence type="ECO:0000256" key="1">
    <source>
        <dbReference type="ARBA" id="ARBA00023150"/>
    </source>
</evidence>
<feature type="non-terminal residue" evidence="2">
    <location>
        <position position="56"/>
    </location>
</feature>
<organism evidence="2">
    <name type="scientific">marine sediment metagenome</name>
    <dbReference type="NCBI Taxonomy" id="412755"/>
    <lineage>
        <taxon>unclassified sequences</taxon>
        <taxon>metagenomes</taxon>
        <taxon>ecological metagenomes</taxon>
    </lineage>
</organism>
<accession>X1UFM6</accession>
<dbReference type="GO" id="GO:0006777">
    <property type="term" value="P:Mo-molybdopterin cofactor biosynthetic process"/>
    <property type="evidence" value="ECO:0007669"/>
    <property type="project" value="UniProtKB-KW"/>
</dbReference>
<evidence type="ECO:0000313" key="2">
    <source>
        <dbReference type="EMBL" id="GAJ16308.1"/>
    </source>
</evidence>
<protein>
    <recommendedName>
        <fullName evidence="3">Radical SAM core domain-containing protein</fullName>
    </recommendedName>
</protein>
<dbReference type="PANTHER" id="PTHR22960">
    <property type="entry name" value="MOLYBDOPTERIN COFACTOR SYNTHESIS PROTEIN A"/>
    <property type="match status" value="1"/>
</dbReference>
<reference evidence="2" key="1">
    <citation type="journal article" date="2014" name="Front. Microbiol.">
        <title>High frequency of phylogenetically diverse reductive dehalogenase-homologous genes in deep subseafloor sedimentary metagenomes.</title>
        <authorList>
            <person name="Kawai M."/>
            <person name="Futagami T."/>
            <person name="Toyoda A."/>
            <person name="Takaki Y."/>
            <person name="Nishi S."/>
            <person name="Hori S."/>
            <person name="Arai W."/>
            <person name="Tsubouchi T."/>
            <person name="Morono Y."/>
            <person name="Uchiyama I."/>
            <person name="Ito T."/>
            <person name="Fujiyama A."/>
            <person name="Inagaki F."/>
            <person name="Takami H."/>
        </authorList>
    </citation>
    <scope>NUCLEOTIDE SEQUENCE</scope>
    <source>
        <strain evidence="2">Expedition CK06-06</strain>
    </source>
</reference>
<dbReference type="SUPFAM" id="SSF102114">
    <property type="entry name" value="Radical SAM enzymes"/>
    <property type="match status" value="1"/>
</dbReference>
<dbReference type="GO" id="GO:0061799">
    <property type="term" value="F:cyclic pyranopterin monophosphate synthase activity"/>
    <property type="evidence" value="ECO:0007669"/>
    <property type="project" value="TreeGrafter"/>
</dbReference>
<name>X1UFM6_9ZZZZ</name>
<feature type="non-terminal residue" evidence="2">
    <location>
        <position position="1"/>
    </location>
</feature>
<keyword evidence="1" id="KW-0501">Molybdenum cofactor biosynthesis</keyword>
<evidence type="ECO:0008006" key="3">
    <source>
        <dbReference type="Google" id="ProtNLM"/>
    </source>
</evidence>
<proteinExistence type="predicted"/>
<dbReference type="InterPro" id="IPR058240">
    <property type="entry name" value="rSAM_sf"/>
</dbReference>
<dbReference type="EMBL" id="BARW01042654">
    <property type="protein sequence ID" value="GAJ16308.1"/>
    <property type="molecule type" value="Genomic_DNA"/>
</dbReference>
<sequence>EMLSRIEGIRDLPITTNGVKLEEFAPLLKEAGVCRVNVSLDRLNKEGFTRITGQDN</sequence>
<dbReference type="GO" id="GO:0061798">
    <property type="term" value="F:GTP 3',8'-cyclase activity"/>
    <property type="evidence" value="ECO:0007669"/>
    <property type="project" value="TreeGrafter"/>
</dbReference>
<dbReference type="InterPro" id="IPR013785">
    <property type="entry name" value="Aldolase_TIM"/>
</dbReference>
<dbReference type="AlphaFoldDB" id="X1UFM6"/>
<dbReference type="Gene3D" id="3.20.20.70">
    <property type="entry name" value="Aldolase class I"/>
    <property type="match status" value="1"/>
</dbReference>
<gene>
    <name evidence="2" type="ORF">S12H4_63064</name>
</gene>